<protein>
    <submittedName>
        <fullName evidence="1">Uncharacterized protein</fullName>
    </submittedName>
</protein>
<organism evidence="1 2">
    <name type="scientific">Agrobacterium deltaense Zutra 3/1</name>
    <dbReference type="NCBI Taxonomy" id="1183427"/>
    <lineage>
        <taxon>Bacteria</taxon>
        <taxon>Pseudomonadati</taxon>
        <taxon>Pseudomonadota</taxon>
        <taxon>Alphaproteobacteria</taxon>
        <taxon>Hyphomicrobiales</taxon>
        <taxon>Rhizobiaceae</taxon>
        <taxon>Rhizobium/Agrobacterium group</taxon>
        <taxon>Agrobacterium</taxon>
    </lineage>
</organism>
<dbReference type="EMBL" id="FBWG01000004">
    <property type="protein sequence ID" value="CUX18252.1"/>
    <property type="molecule type" value="Genomic_DNA"/>
</dbReference>
<dbReference type="Proteomes" id="UP000191987">
    <property type="component" value="Unassembled WGS sequence"/>
</dbReference>
<gene>
    <name evidence="1" type="ORF">AGR7C_Cc120077</name>
</gene>
<evidence type="ECO:0000313" key="1">
    <source>
        <dbReference type="EMBL" id="CUX18252.1"/>
    </source>
</evidence>
<accession>A0A1S7PAP4</accession>
<sequence>MQRVHIAHHHMRHIEGRCLVAGLQCQVQLGIALFEDHEADRVAVFEGLFEAQHANVKIMGLFDIFDRKHCGDPTEADAVIGDGIHRGTSDLGETARVTDGAGALAFFPV</sequence>
<name>A0A1S7PAP4_9HYPH</name>
<evidence type="ECO:0000313" key="2">
    <source>
        <dbReference type="Proteomes" id="UP000191987"/>
    </source>
</evidence>
<proteinExistence type="predicted"/>
<reference evidence="1 2" key="1">
    <citation type="submission" date="2016-01" db="EMBL/GenBank/DDBJ databases">
        <authorList>
            <person name="Oliw E.H."/>
        </authorList>
    </citation>
    <scope>NUCLEOTIDE SEQUENCE [LARGE SCALE GENOMIC DNA]</scope>
    <source>
        <strain evidence="1 2">Zutra 3-1</strain>
    </source>
</reference>
<dbReference type="AlphaFoldDB" id="A0A1S7PAP4"/>